<sequence length="217" mass="24403">VRTAQASFSETGVEGDLAYLCTHFAFLADTIRKLETSGATLTKNVGLILDVEGKFDAMPSRPIRTKIRSKLQSVLNKNSGFAVLKEVAKVLSGESSMIPGGVESCNVLHYKYAPVTSVDVERSFSAYKLILSERRQSFDPVNLEMLLVCYCFTNISHCAYSLVWLPVKVVHFDAVLRRRTLFRVSKEMLLMHYCTPPRLRDDNKSLVYRNSSLLNVN</sequence>
<dbReference type="EMBL" id="GETE01000211">
    <property type="protein sequence ID" value="JAT79210.1"/>
    <property type="molecule type" value="Transcribed_RNA"/>
</dbReference>
<reference evidence="1" key="1">
    <citation type="submission" date="2016-07" db="EMBL/GenBank/DDBJ databases">
        <title>Salivary Glands transcriptome analysis on engorged females of Ornithodoros brasiliensis (Acari:Argasidae).</title>
        <authorList>
            <person name="Simons S.M."/>
            <person name="Carvalho E."/>
            <person name="Junqueira-de-Azevedo I."/>
            <person name="Ho P.L."/>
            <person name="Giovanni D."/>
            <person name="Mendonca R."/>
            <person name="Onofrio V."/>
            <person name="Landulfo G."/>
            <person name="Ramirez D."/>
            <person name="Barros-Battesti D."/>
        </authorList>
    </citation>
    <scope>NUCLEOTIDE SEQUENCE</scope>
    <source>
        <strain evidence="1">Female</strain>
        <tissue evidence="1">Salivary gland</tissue>
    </source>
</reference>
<evidence type="ECO:0000313" key="1">
    <source>
        <dbReference type="EMBL" id="JAT79210.1"/>
    </source>
</evidence>
<accession>A0A1D2AJ63</accession>
<proteinExistence type="predicted"/>
<dbReference type="InterPro" id="IPR012337">
    <property type="entry name" value="RNaseH-like_sf"/>
</dbReference>
<organism evidence="1">
    <name type="scientific">Ornithodoros brasiliensis</name>
    <name type="common">Mouro tick</name>
    <dbReference type="NCBI Taxonomy" id="888526"/>
    <lineage>
        <taxon>Eukaryota</taxon>
        <taxon>Metazoa</taxon>
        <taxon>Ecdysozoa</taxon>
        <taxon>Arthropoda</taxon>
        <taxon>Chelicerata</taxon>
        <taxon>Arachnida</taxon>
        <taxon>Acari</taxon>
        <taxon>Parasitiformes</taxon>
        <taxon>Ixodida</taxon>
        <taxon>Ixodoidea</taxon>
        <taxon>Argasidae</taxon>
        <taxon>Ornithodorinae</taxon>
        <taxon>Ornithodoros</taxon>
    </lineage>
</organism>
<evidence type="ECO:0008006" key="2">
    <source>
        <dbReference type="Google" id="ProtNLM"/>
    </source>
</evidence>
<feature type="non-terminal residue" evidence="1">
    <location>
        <position position="1"/>
    </location>
</feature>
<dbReference type="SUPFAM" id="SSF53098">
    <property type="entry name" value="Ribonuclease H-like"/>
    <property type="match status" value="1"/>
</dbReference>
<dbReference type="AlphaFoldDB" id="A0A1D2AJ63"/>
<name>A0A1D2AJ63_ORNBR</name>
<protein>
    <recommendedName>
        <fullName evidence="2">HAT C-terminal dimerisation domain-containing protein</fullName>
    </recommendedName>
</protein>